<name>A0ABV7H4Y9_9BURK</name>
<reference evidence="9" key="1">
    <citation type="journal article" date="2019" name="Int. J. Syst. Evol. Microbiol.">
        <title>The Global Catalogue of Microorganisms (GCM) 10K type strain sequencing project: providing services to taxonomists for standard genome sequencing and annotation.</title>
        <authorList>
            <consortium name="The Broad Institute Genomics Platform"/>
            <consortium name="The Broad Institute Genome Sequencing Center for Infectious Disease"/>
            <person name="Wu L."/>
            <person name="Ma J."/>
        </authorList>
    </citation>
    <scope>NUCLEOTIDE SEQUENCE [LARGE SCALE GENOMIC DNA]</scope>
    <source>
        <strain evidence="9">KCTC 52168</strain>
    </source>
</reference>
<dbReference type="PANTHER" id="PTHR32322">
    <property type="entry name" value="INNER MEMBRANE TRANSPORTER"/>
    <property type="match status" value="1"/>
</dbReference>
<dbReference type="EMBL" id="JBHRTI010000003">
    <property type="protein sequence ID" value="MFC3147082.1"/>
    <property type="molecule type" value="Genomic_DNA"/>
</dbReference>
<dbReference type="InterPro" id="IPR037185">
    <property type="entry name" value="EmrE-like"/>
</dbReference>
<feature type="transmembrane region" description="Helical" evidence="6">
    <location>
        <begin position="50"/>
        <end position="73"/>
    </location>
</feature>
<comment type="caution">
    <text evidence="8">The sequence shown here is derived from an EMBL/GenBank/DDBJ whole genome shotgun (WGS) entry which is preliminary data.</text>
</comment>
<feature type="transmembrane region" description="Helical" evidence="6">
    <location>
        <begin position="177"/>
        <end position="197"/>
    </location>
</feature>
<sequence>MTQPSATPSTAPSPPPSAGLPSALLVWYFVLVWGAGFLATKIALQYTAPFTFLSLRYVFGMACVALWMAWVVYRPRPQAGGWRSIVWPTTPMAWLHVAVAGLGVHAVNLGGSHYSQYFGLSAGITALLLATQPLLTALIAKGFMHEQLRRDQWIGVVLGLAGVVLVVWHKLDARTMSLPALAAASVGLLGITLGALYQKRFAPQVDLRASSMIQFAASLIVLAPLALHFEGFAVRWSWPLVGAIVFLVIGASILAVNALYILMRRGQATRATSMIYLTPVVAVLAEWALFGLLPSGLSVLGMAITCAGVALVARPAR</sequence>
<evidence type="ECO:0000256" key="6">
    <source>
        <dbReference type="SAM" id="Phobius"/>
    </source>
</evidence>
<dbReference type="RefSeq" id="WP_377301809.1">
    <property type="nucleotide sequence ID" value="NZ_CP180191.1"/>
</dbReference>
<comment type="subcellular location">
    <subcellularLocation>
        <location evidence="1">Membrane</location>
        <topology evidence="1">Multi-pass membrane protein</topology>
    </subcellularLocation>
</comment>
<feature type="transmembrane region" description="Helical" evidence="6">
    <location>
        <begin position="85"/>
        <end position="105"/>
    </location>
</feature>
<feature type="transmembrane region" description="Helical" evidence="6">
    <location>
        <begin position="209"/>
        <end position="229"/>
    </location>
</feature>
<accession>A0ABV7H4Y9</accession>
<comment type="similarity">
    <text evidence="2">Belongs to the EamA transporter family.</text>
</comment>
<evidence type="ECO:0000313" key="8">
    <source>
        <dbReference type="EMBL" id="MFC3147082.1"/>
    </source>
</evidence>
<gene>
    <name evidence="8" type="ORF">ACFOEN_05435</name>
</gene>
<feature type="transmembrane region" description="Helical" evidence="6">
    <location>
        <begin position="299"/>
        <end position="316"/>
    </location>
</feature>
<evidence type="ECO:0000256" key="5">
    <source>
        <dbReference type="ARBA" id="ARBA00023136"/>
    </source>
</evidence>
<dbReference type="InterPro" id="IPR000620">
    <property type="entry name" value="EamA_dom"/>
</dbReference>
<keyword evidence="5 6" id="KW-0472">Membrane</keyword>
<dbReference type="InterPro" id="IPR050638">
    <property type="entry name" value="AA-Vitamin_Transporters"/>
</dbReference>
<evidence type="ECO:0000313" key="9">
    <source>
        <dbReference type="Proteomes" id="UP001595556"/>
    </source>
</evidence>
<evidence type="ECO:0000256" key="4">
    <source>
        <dbReference type="ARBA" id="ARBA00022989"/>
    </source>
</evidence>
<keyword evidence="3 6" id="KW-0812">Transmembrane</keyword>
<protein>
    <submittedName>
        <fullName evidence="8">DMT family transporter</fullName>
    </submittedName>
</protein>
<feature type="domain" description="EamA" evidence="7">
    <location>
        <begin position="23"/>
        <end position="167"/>
    </location>
</feature>
<feature type="transmembrane region" description="Helical" evidence="6">
    <location>
        <begin position="117"/>
        <end position="140"/>
    </location>
</feature>
<feature type="domain" description="EamA" evidence="7">
    <location>
        <begin position="187"/>
        <end position="313"/>
    </location>
</feature>
<dbReference type="SUPFAM" id="SSF103481">
    <property type="entry name" value="Multidrug resistance efflux transporter EmrE"/>
    <property type="match status" value="2"/>
</dbReference>
<feature type="transmembrane region" description="Helical" evidence="6">
    <location>
        <begin position="241"/>
        <end position="262"/>
    </location>
</feature>
<proteinExistence type="inferred from homology"/>
<feature type="transmembrane region" description="Helical" evidence="6">
    <location>
        <begin position="25"/>
        <end position="44"/>
    </location>
</feature>
<feature type="transmembrane region" description="Helical" evidence="6">
    <location>
        <begin position="152"/>
        <end position="171"/>
    </location>
</feature>
<keyword evidence="4 6" id="KW-1133">Transmembrane helix</keyword>
<evidence type="ECO:0000259" key="7">
    <source>
        <dbReference type="Pfam" id="PF00892"/>
    </source>
</evidence>
<organism evidence="8 9">
    <name type="scientific">Piscinibacterium candidicorallinum</name>
    <dbReference type="NCBI Taxonomy" id="1793872"/>
    <lineage>
        <taxon>Bacteria</taxon>
        <taxon>Pseudomonadati</taxon>
        <taxon>Pseudomonadota</taxon>
        <taxon>Betaproteobacteria</taxon>
        <taxon>Burkholderiales</taxon>
        <taxon>Piscinibacterium</taxon>
    </lineage>
</organism>
<dbReference type="Pfam" id="PF00892">
    <property type="entry name" value="EamA"/>
    <property type="match status" value="2"/>
</dbReference>
<evidence type="ECO:0000256" key="2">
    <source>
        <dbReference type="ARBA" id="ARBA00007362"/>
    </source>
</evidence>
<evidence type="ECO:0000256" key="1">
    <source>
        <dbReference type="ARBA" id="ARBA00004141"/>
    </source>
</evidence>
<dbReference type="PANTHER" id="PTHR32322:SF2">
    <property type="entry name" value="EAMA DOMAIN-CONTAINING PROTEIN"/>
    <property type="match status" value="1"/>
</dbReference>
<dbReference type="Proteomes" id="UP001595556">
    <property type="component" value="Unassembled WGS sequence"/>
</dbReference>
<keyword evidence="9" id="KW-1185">Reference proteome</keyword>
<evidence type="ECO:0000256" key="3">
    <source>
        <dbReference type="ARBA" id="ARBA00022692"/>
    </source>
</evidence>